<name>A0A9Q1F2M6_SYNKA</name>
<organism evidence="2 3">
    <name type="scientific">Synaphobranchus kaupii</name>
    <name type="common">Kaup's arrowtooth eel</name>
    <dbReference type="NCBI Taxonomy" id="118154"/>
    <lineage>
        <taxon>Eukaryota</taxon>
        <taxon>Metazoa</taxon>
        <taxon>Chordata</taxon>
        <taxon>Craniata</taxon>
        <taxon>Vertebrata</taxon>
        <taxon>Euteleostomi</taxon>
        <taxon>Actinopterygii</taxon>
        <taxon>Neopterygii</taxon>
        <taxon>Teleostei</taxon>
        <taxon>Anguilliformes</taxon>
        <taxon>Synaphobranchidae</taxon>
        <taxon>Synaphobranchus</taxon>
    </lineage>
</organism>
<dbReference type="PANTHER" id="PTHR33104">
    <property type="entry name" value="SI:DKEY-29D5.2"/>
    <property type="match status" value="1"/>
</dbReference>
<feature type="compositionally biased region" description="Acidic residues" evidence="1">
    <location>
        <begin position="335"/>
        <end position="353"/>
    </location>
</feature>
<proteinExistence type="predicted"/>
<evidence type="ECO:0000256" key="1">
    <source>
        <dbReference type="SAM" id="MobiDB-lite"/>
    </source>
</evidence>
<reference evidence="2" key="1">
    <citation type="journal article" date="2023" name="Science">
        <title>Genome structures resolve the early diversification of teleost fishes.</title>
        <authorList>
            <person name="Parey E."/>
            <person name="Louis A."/>
            <person name="Montfort J."/>
            <person name="Bouchez O."/>
            <person name="Roques C."/>
            <person name="Iampietro C."/>
            <person name="Lluch J."/>
            <person name="Castinel A."/>
            <person name="Donnadieu C."/>
            <person name="Desvignes T."/>
            <person name="Floi Bucao C."/>
            <person name="Jouanno E."/>
            <person name="Wen M."/>
            <person name="Mejri S."/>
            <person name="Dirks R."/>
            <person name="Jansen H."/>
            <person name="Henkel C."/>
            <person name="Chen W.J."/>
            <person name="Zahm M."/>
            <person name="Cabau C."/>
            <person name="Klopp C."/>
            <person name="Thompson A.W."/>
            <person name="Robinson-Rechavi M."/>
            <person name="Braasch I."/>
            <person name="Lecointre G."/>
            <person name="Bobe J."/>
            <person name="Postlethwait J.H."/>
            <person name="Berthelot C."/>
            <person name="Roest Crollius H."/>
            <person name="Guiguen Y."/>
        </authorList>
    </citation>
    <scope>NUCLEOTIDE SEQUENCE</scope>
    <source>
        <strain evidence="2">WJC10195</strain>
    </source>
</reference>
<dbReference type="PANTHER" id="PTHR33104:SF2">
    <property type="entry name" value="CXC3 LIKE CYSTEINE CLUSTER DOMAIN-CONTAINING PROTEIN"/>
    <property type="match status" value="1"/>
</dbReference>
<keyword evidence="3" id="KW-1185">Reference proteome</keyword>
<dbReference type="EMBL" id="JAINUF010000009">
    <property type="protein sequence ID" value="KAJ8349874.1"/>
    <property type="molecule type" value="Genomic_DNA"/>
</dbReference>
<comment type="caution">
    <text evidence="2">The sequence shown here is derived from an EMBL/GenBank/DDBJ whole genome shotgun (WGS) entry which is preliminary data.</text>
</comment>
<gene>
    <name evidence="2" type="ORF">SKAU_G00250040</name>
</gene>
<dbReference type="Pfam" id="PF18758">
    <property type="entry name" value="KDZ"/>
    <property type="match status" value="1"/>
</dbReference>
<sequence>MHAKAHNTKCEILWSARNQEGVGTTLGEEVEQVNSFLSRCALTTKYMTKSVRTDMLTVHAMGWNDRKNNNLHIALSSRFSKTVKKTLEATESLKMMQEQLHCSDDTLKQWVGDVKQWASSGDVLGLQNSIETLFVSICQKKHYLYRQNDRNKRRQKISHKISQLKKRLLQEIERYNQLSNYDTLDINSVVQKLSSKAAESMIWPWQEENTDGVHILTKKKIFDQQMLLSRLGEERHILLKEMMQHCVYINDSLKKVQSLMVTISENTQTGRFSEEGSKGLICLLKGRIQDLRLEKQAVASCYRTILHSEPSPWLGGEEEGEIEEEERNWQHESSSDCEDDTDDDDDDDDDVQV</sequence>
<feature type="compositionally biased region" description="Acidic residues" evidence="1">
    <location>
        <begin position="316"/>
        <end position="326"/>
    </location>
</feature>
<accession>A0A9Q1F2M6</accession>
<dbReference type="InterPro" id="IPR040521">
    <property type="entry name" value="KDZ"/>
</dbReference>
<evidence type="ECO:0000313" key="3">
    <source>
        <dbReference type="Proteomes" id="UP001152622"/>
    </source>
</evidence>
<dbReference type="OrthoDB" id="8942143at2759"/>
<dbReference type="Proteomes" id="UP001152622">
    <property type="component" value="Chromosome 9"/>
</dbReference>
<dbReference type="AlphaFoldDB" id="A0A9Q1F2M6"/>
<evidence type="ECO:0000313" key="2">
    <source>
        <dbReference type="EMBL" id="KAJ8349874.1"/>
    </source>
</evidence>
<feature type="region of interest" description="Disordered" evidence="1">
    <location>
        <begin position="310"/>
        <end position="353"/>
    </location>
</feature>
<protein>
    <submittedName>
        <fullName evidence="2">Uncharacterized protein</fullName>
    </submittedName>
</protein>